<dbReference type="AlphaFoldDB" id="A0A2H0XET2"/>
<accession>A0A2H0XET2</accession>
<dbReference type="EMBL" id="PEYT01000001">
    <property type="protein sequence ID" value="PIS23446.1"/>
    <property type="molecule type" value="Genomic_DNA"/>
</dbReference>
<organism evidence="2 3">
    <name type="scientific">candidate division WWE3 bacterium CG08_land_8_20_14_0_20_40_13</name>
    <dbReference type="NCBI Taxonomy" id="1975084"/>
    <lineage>
        <taxon>Bacteria</taxon>
        <taxon>Katanobacteria</taxon>
    </lineage>
</organism>
<feature type="domain" description="Helix-turn-helix" evidence="1">
    <location>
        <begin position="7"/>
        <end position="55"/>
    </location>
</feature>
<dbReference type="SUPFAM" id="SSF46955">
    <property type="entry name" value="Putative DNA-binding domain"/>
    <property type="match status" value="1"/>
</dbReference>
<reference evidence="3" key="1">
    <citation type="submission" date="2017-09" db="EMBL/GenBank/DDBJ databases">
        <title>Depth-based differentiation of microbial function through sediment-hosted aquifers and enrichment of novel symbionts in the deep terrestrial subsurface.</title>
        <authorList>
            <person name="Probst A.J."/>
            <person name="Ladd B."/>
            <person name="Jarett J.K."/>
            <person name="Geller-Mcgrath D.E."/>
            <person name="Sieber C.M.K."/>
            <person name="Emerson J.B."/>
            <person name="Anantharaman K."/>
            <person name="Thomas B.C."/>
            <person name="Malmstrom R."/>
            <person name="Stieglmeier M."/>
            <person name="Klingl A."/>
            <person name="Woyke T."/>
            <person name="Ryan C.M."/>
            <person name="Banfield J.F."/>
        </authorList>
    </citation>
    <scope>NUCLEOTIDE SEQUENCE [LARGE SCALE GENOMIC DNA]</scope>
</reference>
<sequence>MTLQDKLYKSSEVCDILGVSLRTLYRYIEDRKMGSVQLSSGRHRFTKDQIEGFLQLGPDKQEKVVVPESIAEIPVAEIVSETSVSHELHEPNETYEPLIQEKPVETFSMMGLGEEEEVKEEVIEKVPSFKPLYFRCPFDDLRVIAKLVKRAGENASADYAFTGPAGLSLFYPIKAFDKLHFYVSPDQMDFWKLRLQLEDAGTDSANVVIIKADTVEVFDMAGERGGLKHVSVDRLKEDLRQMNMDDELKEFESKGY</sequence>
<gene>
    <name evidence="2" type="ORF">COT49_00025</name>
</gene>
<dbReference type="InterPro" id="IPR009061">
    <property type="entry name" value="DNA-bd_dom_put_sf"/>
</dbReference>
<dbReference type="Pfam" id="PF12728">
    <property type="entry name" value="HTH_17"/>
    <property type="match status" value="1"/>
</dbReference>
<dbReference type="NCBIfam" id="TIGR01764">
    <property type="entry name" value="excise"/>
    <property type="match status" value="1"/>
</dbReference>
<name>A0A2H0XET2_UNCKA</name>
<dbReference type="Proteomes" id="UP000230340">
    <property type="component" value="Unassembled WGS sequence"/>
</dbReference>
<dbReference type="InterPro" id="IPR041657">
    <property type="entry name" value="HTH_17"/>
</dbReference>
<protein>
    <recommendedName>
        <fullName evidence="1">Helix-turn-helix domain-containing protein</fullName>
    </recommendedName>
</protein>
<evidence type="ECO:0000259" key="1">
    <source>
        <dbReference type="Pfam" id="PF12728"/>
    </source>
</evidence>
<evidence type="ECO:0000313" key="2">
    <source>
        <dbReference type="EMBL" id="PIS23446.1"/>
    </source>
</evidence>
<dbReference type="GO" id="GO:0003677">
    <property type="term" value="F:DNA binding"/>
    <property type="evidence" value="ECO:0007669"/>
    <property type="project" value="InterPro"/>
</dbReference>
<evidence type="ECO:0000313" key="3">
    <source>
        <dbReference type="Proteomes" id="UP000230340"/>
    </source>
</evidence>
<dbReference type="InterPro" id="IPR010093">
    <property type="entry name" value="SinI_DNA-bd"/>
</dbReference>
<proteinExistence type="predicted"/>
<comment type="caution">
    <text evidence="2">The sequence shown here is derived from an EMBL/GenBank/DDBJ whole genome shotgun (WGS) entry which is preliminary data.</text>
</comment>